<dbReference type="HOGENOM" id="CLU_2383777_0_0_3"/>
<dbReference type="KEGG" id="pma:Pro_0788"/>
<evidence type="ECO:0000256" key="1">
    <source>
        <dbReference type="SAM" id="Phobius"/>
    </source>
</evidence>
<evidence type="ECO:0000313" key="2">
    <source>
        <dbReference type="EMBL" id="AAP99832.1"/>
    </source>
</evidence>
<dbReference type="eggNOG" id="ENOG50320YG">
    <property type="taxonomic scope" value="Bacteria"/>
</dbReference>
<keyword evidence="1" id="KW-0812">Transmembrane</keyword>
<proteinExistence type="predicted"/>
<feature type="transmembrane region" description="Helical" evidence="1">
    <location>
        <begin position="20"/>
        <end position="44"/>
    </location>
</feature>
<protein>
    <submittedName>
        <fullName evidence="2">Uncharacterized protein</fullName>
    </submittedName>
</protein>
<dbReference type="EnsemblBacteria" id="AAP99832">
    <property type="protein sequence ID" value="AAP99832"/>
    <property type="gene ID" value="Pro_0788"/>
</dbReference>
<keyword evidence="3" id="KW-1185">Reference proteome</keyword>
<dbReference type="EMBL" id="AE017126">
    <property type="protein sequence ID" value="AAP99832.1"/>
    <property type="molecule type" value="Genomic_DNA"/>
</dbReference>
<reference evidence="2 3" key="1">
    <citation type="journal article" date="2003" name="Proc. Natl. Acad. Sci. U.S.A.">
        <title>Genome sequence of the cyanobacterium Prochlorococcus marinus SS120, a nearly minimal oxyphototrophic genome.</title>
        <authorList>
            <person name="Dufresne A."/>
            <person name="Salanoubat M."/>
            <person name="Partensky F."/>
            <person name="Artiguenave F."/>
            <person name="Axmann I.M."/>
            <person name="Barbe V."/>
            <person name="Duprat S."/>
            <person name="Galperin M.Y."/>
            <person name="Koonin E.V."/>
            <person name="Le Gall F."/>
            <person name="Makarova K.S."/>
            <person name="Ostrowski M."/>
            <person name="Oztas S."/>
            <person name="Robert C."/>
            <person name="Rogozin I.B."/>
            <person name="Scanlan D.J."/>
            <person name="Tandeau de Marsac N."/>
            <person name="Weissenbach J."/>
            <person name="Wincker P."/>
            <person name="Wolf Y.I."/>
            <person name="Hess W.R."/>
        </authorList>
    </citation>
    <scope>NUCLEOTIDE SEQUENCE [LARGE SCALE GENOMIC DNA]</scope>
    <source>
        <strain evidence="3">SARG / CCMP1375 / SS120</strain>
    </source>
</reference>
<gene>
    <name evidence="2" type="ordered locus">Pro_0788</name>
</gene>
<dbReference type="PATRIC" id="fig|167539.5.peg.835"/>
<accession>Q7VCF2</accession>
<sequence length="86" mass="9935">MNYTNYLKLLDPLQQQLSGVYSTATLIISILLLLWAVNFILGLISKIFVLGKSVGTFYRSFIHRYIRILIYSFLGLFTNKSLREKA</sequence>
<evidence type="ECO:0000313" key="3">
    <source>
        <dbReference type="Proteomes" id="UP000001420"/>
    </source>
</evidence>
<keyword evidence="1" id="KW-1133">Transmembrane helix</keyword>
<dbReference type="OrthoDB" id="541286at2"/>
<keyword evidence="1" id="KW-0472">Membrane</keyword>
<dbReference type="Proteomes" id="UP000001420">
    <property type="component" value="Chromosome"/>
</dbReference>
<dbReference type="AlphaFoldDB" id="Q7VCF2"/>
<organism evidence="2 3">
    <name type="scientific">Prochlorococcus marinus (strain SARG / CCMP1375 / SS120)</name>
    <dbReference type="NCBI Taxonomy" id="167539"/>
    <lineage>
        <taxon>Bacteria</taxon>
        <taxon>Bacillati</taxon>
        <taxon>Cyanobacteriota</taxon>
        <taxon>Cyanophyceae</taxon>
        <taxon>Synechococcales</taxon>
        <taxon>Prochlorococcaceae</taxon>
        <taxon>Prochlorococcus</taxon>
    </lineage>
</organism>
<name>Q7VCF2_PROMA</name>